<dbReference type="EMBL" id="CM037027">
    <property type="protein sequence ID" value="KAH7657921.1"/>
    <property type="molecule type" value="Genomic_DNA"/>
</dbReference>
<organism evidence="1 2">
    <name type="scientific">Dioscorea alata</name>
    <name type="common">Purple yam</name>
    <dbReference type="NCBI Taxonomy" id="55571"/>
    <lineage>
        <taxon>Eukaryota</taxon>
        <taxon>Viridiplantae</taxon>
        <taxon>Streptophyta</taxon>
        <taxon>Embryophyta</taxon>
        <taxon>Tracheophyta</taxon>
        <taxon>Spermatophyta</taxon>
        <taxon>Magnoliopsida</taxon>
        <taxon>Liliopsida</taxon>
        <taxon>Dioscoreales</taxon>
        <taxon>Dioscoreaceae</taxon>
        <taxon>Dioscorea</taxon>
    </lineage>
</organism>
<evidence type="ECO:0000313" key="2">
    <source>
        <dbReference type="Proteomes" id="UP000827976"/>
    </source>
</evidence>
<reference evidence="2" key="1">
    <citation type="journal article" date="2022" name="Nat. Commun.">
        <title>Chromosome evolution and the genetic basis of agronomically important traits in greater yam.</title>
        <authorList>
            <person name="Bredeson J.V."/>
            <person name="Lyons J.B."/>
            <person name="Oniyinde I.O."/>
            <person name="Okereke N.R."/>
            <person name="Kolade O."/>
            <person name="Nnabue I."/>
            <person name="Nwadili C.O."/>
            <person name="Hribova E."/>
            <person name="Parker M."/>
            <person name="Nwogha J."/>
            <person name="Shu S."/>
            <person name="Carlson J."/>
            <person name="Kariba R."/>
            <person name="Muthemba S."/>
            <person name="Knop K."/>
            <person name="Barton G.J."/>
            <person name="Sherwood A.V."/>
            <person name="Lopez-Montes A."/>
            <person name="Asiedu R."/>
            <person name="Jamnadass R."/>
            <person name="Muchugi A."/>
            <person name="Goodstein D."/>
            <person name="Egesi C.N."/>
            <person name="Featherston J."/>
            <person name="Asfaw A."/>
            <person name="Simpson G.G."/>
            <person name="Dolezel J."/>
            <person name="Hendre P.S."/>
            <person name="Van Deynze A."/>
            <person name="Kumar P.L."/>
            <person name="Obidiegwu J.E."/>
            <person name="Bhattacharjee R."/>
            <person name="Rokhsar D.S."/>
        </authorList>
    </citation>
    <scope>NUCLEOTIDE SEQUENCE [LARGE SCALE GENOMIC DNA]</scope>
    <source>
        <strain evidence="2">cv. TDa95/00328</strain>
    </source>
</reference>
<protein>
    <submittedName>
        <fullName evidence="1">Peptidylprolyl isomerase protein</fullName>
        <ecNumber evidence="1">5.2.1.8</ecNumber>
    </submittedName>
</protein>
<proteinExistence type="predicted"/>
<gene>
    <name evidence="1" type="ORF">IHE45_17G051900</name>
</gene>
<sequence length="146" mass="16532">MSVLGYSRCPTIKNWISHCKIMFLLLLTWLNPTQDAVEKMLTFDAQKGKGNHVRYILGKSKMLLGFCEGLPTMLKGEVAMFKIKPKLHYAKDDCTLKASDGFPKDDELHFEIEMLDFYKVKFYQQILKEMATSDVVLVAGTTSGVG</sequence>
<comment type="caution">
    <text evidence="1">The sequence shown here is derived from an EMBL/GenBank/DDBJ whole genome shotgun (WGS) entry which is preliminary data.</text>
</comment>
<name>A0ACB7UCF3_DIOAL</name>
<evidence type="ECO:0000313" key="1">
    <source>
        <dbReference type="EMBL" id="KAH7657921.1"/>
    </source>
</evidence>
<keyword evidence="1" id="KW-0413">Isomerase</keyword>
<dbReference type="Proteomes" id="UP000827976">
    <property type="component" value="Chromosome 17"/>
</dbReference>
<dbReference type="EC" id="5.2.1.8" evidence="1"/>
<keyword evidence="2" id="KW-1185">Reference proteome</keyword>
<accession>A0ACB7UCF3</accession>